<gene>
    <name evidence="3" type="ORF">GLAREA_10105</name>
</gene>
<organism evidence="3 4">
    <name type="scientific">Glarea lozoyensis (strain ATCC 20868 / MF5171)</name>
    <dbReference type="NCBI Taxonomy" id="1116229"/>
    <lineage>
        <taxon>Eukaryota</taxon>
        <taxon>Fungi</taxon>
        <taxon>Dikarya</taxon>
        <taxon>Ascomycota</taxon>
        <taxon>Pezizomycotina</taxon>
        <taxon>Leotiomycetes</taxon>
        <taxon>Helotiales</taxon>
        <taxon>Helotiaceae</taxon>
        <taxon>Glarea</taxon>
    </lineage>
</organism>
<evidence type="ECO:0000256" key="1">
    <source>
        <dbReference type="SAM" id="MobiDB-lite"/>
    </source>
</evidence>
<dbReference type="PANTHER" id="PTHR35186">
    <property type="entry name" value="ANK_REP_REGION DOMAIN-CONTAINING PROTEIN"/>
    <property type="match status" value="1"/>
</dbReference>
<evidence type="ECO:0000313" key="3">
    <source>
        <dbReference type="EMBL" id="EPE34411.1"/>
    </source>
</evidence>
<dbReference type="KEGG" id="glz:GLAREA_10105"/>
<evidence type="ECO:0000259" key="2">
    <source>
        <dbReference type="Pfam" id="PF24476"/>
    </source>
</evidence>
<proteinExistence type="predicted"/>
<dbReference type="InterPro" id="IPR056002">
    <property type="entry name" value="DUF7580"/>
</dbReference>
<dbReference type="RefSeq" id="XP_008078346.1">
    <property type="nucleotide sequence ID" value="XM_008080155.1"/>
</dbReference>
<protein>
    <recommendedName>
        <fullName evidence="2">DUF7580 domain-containing protein</fullName>
    </recommendedName>
</protein>
<name>S3DQW3_GLAL2</name>
<dbReference type="OrthoDB" id="3526401at2759"/>
<evidence type="ECO:0000313" key="4">
    <source>
        <dbReference type="Proteomes" id="UP000016922"/>
    </source>
</evidence>
<reference evidence="3 4" key="1">
    <citation type="journal article" date="2013" name="BMC Genomics">
        <title>Genomics-driven discovery of the pneumocandin biosynthetic gene cluster in the fungus Glarea lozoyensis.</title>
        <authorList>
            <person name="Chen L."/>
            <person name="Yue Q."/>
            <person name="Zhang X."/>
            <person name="Xiang M."/>
            <person name="Wang C."/>
            <person name="Li S."/>
            <person name="Che Y."/>
            <person name="Ortiz-Lopez F.J."/>
            <person name="Bills G.F."/>
            <person name="Liu X."/>
            <person name="An Z."/>
        </authorList>
    </citation>
    <scope>NUCLEOTIDE SEQUENCE [LARGE SCALE GENOMIC DNA]</scope>
    <source>
        <strain evidence="4">ATCC 20868 / MF5171</strain>
    </source>
</reference>
<feature type="compositionally biased region" description="Polar residues" evidence="1">
    <location>
        <begin position="287"/>
        <end position="301"/>
    </location>
</feature>
<dbReference type="HOGENOM" id="CLU_026305_3_1_1"/>
<dbReference type="EMBL" id="KE145356">
    <property type="protein sequence ID" value="EPE34411.1"/>
    <property type="molecule type" value="Genomic_DNA"/>
</dbReference>
<dbReference type="PANTHER" id="PTHR35186:SF4">
    <property type="entry name" value="PRION-INHIBITION AND PROPAGATION HELO DOMAIN-CONTAINING PROTEIN"/>
    <property type="match status" value="1"/>
</dbReference>
<dbReference type="AlphaFoldDB" id="S3DQW3"/>
<dbReference type="Proteomes" id="UP000016922">
    <property type="component" value="Unassembled WGS sequence"/>
</dbReference>
<feature type="region of interest" description="Disordered" evidence="1">
    <location>
        <begin position="272"/>
        <end position="309"/>
    </location>
</feature>
<sequence length="617" mass="70974">MTFEQYKKGSRYFSHWIQFRRKYESFIRDMEGQQLFFEGILQDLLCGGPNPYLIGGDSKDSFLDIVGDKDFIGWRDPVLKQRLVTRLDSRYDWCMYTIKRIYDIMTELGELLDIQALNPSNQSNHQWLSYELKRITQVLFDDHYKGHEESKRLIEELKQMVVLSDRQSVRGGFRSKTASSGLGPFFQKTRENANNLHELLKSSWHCCCEVSHKVLIQLERRVDHGDDNFNLLCYLPETKEKMDDKNFANYLQHSVKVKISQQIDTPKIPVTPKSVEANLKPPVVSPKASSETGISIGSQSSNKKDSSLRERVWDVRSSLKNRFTKKSKTKQEKTKVMKHFAIAEHMQVQDRLDVAGVKAIEEVTVSIDNPPPIPIIVEPLTDLCETISCRTISPNTILGCMVDESMNSYEFQLHSRVSPAEENRTLAQILEANAVQPYQFPPEKRAVVAAILASTILQLQKTSWLSVRLDKNDIFFTARDGKVLFDEPYLSQSFLSTTRLKPTPSTPLTTASTKLLLESLGIILIELCFGVPIETFASKTPLRPVSSTYRHEYHLAIAHAWTWEEIRAQDSLFSDPVQSCLHFPRSGLGRSDEVEDIYRLIAEPIYREMVRRWPERR</sequence>
<dbReference type="GeneID" id="19469152"/>
<keyword evidence="4" id="KW-1185">Reference proteome</keyword>
<accession>S3DQW3</accession>
<feature type="domain" description="DUF7580" evidence="2">
    <location>
        <begin position="414"/>
        <end position="611"/>
    </location>
</feature>
<dbReference type="Pfam" id="PF24476">
    <property type="entry name" value="DUF7580"/>
    <property type="match status" value="1"/>
</dbReference>